<evidence type="ECO:0000259" key="7">
    <source>
        <dbReference type="PROSITE" id="PS50887"/>
    </source>
</evidence>
<feature type="coiled-coil region" evidence="3">
    <location>
        <begin position="303"/>
        <end position="337"/>
    </location>
</feature>
<reference evidence="8 9" key="1">
    <citation type="submission" date="2018-09" db="EMBL/GenBank/DDBJ databases">
        <authorList>
            <person name="Zhu H."/>
        </authorList>
    </citation>
    <scope>NUCLEOTIDE SEQUENCE [LARGE SCALE GENOMIC DNA]</scope>
    <source>
        <strain evidence="8 9">K2R10-39</strain>
    </source>
</reference>
<evidence type="ECO:0000259" key="6">
    <source>
        <dbReference type="PROSITE" id="PS50113"/>
    </source>
</evidence>
<dbReference type="InterPro" id="IPR050469">
    <property type="entry name" value="Diguanylate_Cyclase"/>
</dbReference>
<accession>A0A418WVI7</accession>
<dbReference type="SUPFAM" id="SSF55785">
    <property type="entry name" value="PYP-like sensor domain (PAS domain)"/>
    <property type="match status" value="1"/>
</dbReference>
<feature type="domain" description="GGDEF" evidence="7">
    <location>
        <begin position="368"/>
        <end position="505"/>
    </location>
</feature>
<dbReference type="OrthoDB" id="9813903at2"/>
<dbReference type="CDD" id="cd00130">
    <property type="entry name" value="PAS"/>
    <property type="match status" value="1"/>
</dbReference>
<dbReference type="InterPro" id="IPR013656">
    <property type="entry name" value="PAS_4"/>
</dbReference>
<dbReference type="FunFam" id="3.30.70.270:FF:000001">
    <property type="entry name" value="Diguanylate cyclase domain protein"/>
    <property type="match status" value="1"/>
</dbReference>
<evidence type="ECO:0000256" key="1">
    <source>
        <dbReference type="ARBA" id="ARBA00012528"/>
    </source>
</evidence>
<dbReference type="CDD" id="cd01949">
    <property type="entry name" value="GGDEF"/>
    <property type="match status" value="1"/>
</dbReference>
<feature type="transmembrane region" description="Helical" evidence="5">
    <location>
        <begin position="12"/>
        <end position="35"/>
    </location>
</feature>
<comment type="catalytic activity">
    <reaction evidence="2">
        <text>2 GTP = 3',3'-c-di-GMP + 2 diphosphate</text>
        <dbReference type="Rhea" id="RHEA:24898"/>
        <dbReference type="ChEBI" id="CHEBI:33019"/>
        <dbReference type="ChEBI" id="CHEBI:37565"/>
        <dbReference type="ChEBI" id="CHEBI:58805"/>
        <dbReference type="EC" id="2.7.7.65"/>
    </reaction>
</comment>
<keyword evidence="9" id="KW-1185">Reference proteome</keyword>
<dbReference type="SUPFAM" id="SSF55073">
    <property type="entry name" value="Nucleotide cyclase"/>
    <property type="match status" value="1"/>
</dbReference>
<dbReference type="PANTHER" id="PTHR45138:SF9">
    <property type="entry name" value="DIGUANYLATE CYCLASE DGCM-RELATED"/>
    <property type="match status" value="1"/>
</dbReference>
<name>A0A418WVI7_9BURK</name>
<evidence type="ECO:0000256" key="3">
    <source>
        <dbReference type="SAM" id="Coils"/>
    </source>
</evidence>
<evidence type="ECO:0000313" key="8">
    <source>
        <dbReference type="EMBL" id="RJF96742.1"/>
    </source>
</evidence>
<gene>
    <name evidence="8" type="ORF">D3870_20295</name>
</gene>
<dbReference type="InterPro" id="IPR035965">
    <property type="entry name" value="PAS-like_dom_sf"/>
</dbReference>
<keyword evidence="5" id="KW-1133">Transmembrane helix</keyword>
<comment type="caution">
    <text evidence="8">The sequence shown here is derived from an EMBL/GenBank/DDBJ whole genome shotgun (WGS) entry which is preliminary data.</text>
</comment>
<evidence type="ECO:0000256" key="2">
    <source>
        <dbReference type="ARBA" id="ARBA00034247"/>
    </source>
</evidence>
<dbReference type="AlphaFoldDB" id="A0A418WVI7"/>
<protein>
    <recommendedName>
        <fullName evidence="1">diguanylate cyclase</fullName>
        <ecNumber evidence="1">2.7.7.65</ecNumber>
    </recommendedName>
</protein>
<dbReference type="Pfam" id="PF00990">
    <property type="entry name" value="GGDEF"/>
    <property type="match status" value="1"/>
</dbReference>
<dbReference type="SMART" id="SM00267">
    <property type="entry name" value="GGDEF"/>
    <property type="match status" value="1"/>
</dbReference>
<dbReference type="RefSeq" id="WP_119742880.1">
    <property type="nucleotide sequence ID" value="NZ_QYUN01000003.1"/>
</dbReference>
<keyword evidence="5" id="KW-0472">Membrane</keyword>
<dbReference type="Pfam" id="PF08448">
    <property type="entry name" value="PAS_4"/>
    <property type="match status" value="1"/>
</dbReference>
<dbReference type="Gene3D" id="3.30.70.270">
    <property type="match status" value="1"/>
</dbReference>
<dbReference type="Proteomes" id="UP000285190">
    <property type="component" value="Unassembled WGS sequence"/>
</dbReference>
<dbReference type="GO" id="GO:1902201">
    <property type="term" value="P:negative regulation of bacterial-type flagellum-dependent cell motility"/>
    <property type="evidence" value="ECO:0007669"/>
    <property type="project" value="TreeGrafter"/>
</dbReference>
<dbReference type="InterPro" id="IPR000700">
    <property type="entry name" value="PAS-assoc_C"/>
</dbReference>
<dbReference type="Gene3D" id="3.30.450.20">
    <property type="entry name" value="PAS domain"/>
    <property type="match status" value="1"/>
</dbReference>
<dbReference type="EMBL" id="QYUN01000003">
    <property type="protein sequence ID" value="RJF96742.1"/>
    <property type="molecule type" value="Genomic_DNA"/>
</dbReference>
<dbReference type="GO" id="GO:0043709">
    <property type="term" value="P:cell adhesion involved in single-species biofilm formation"/>
    <property type="evidence" value="ECO:0007669"/>
    <property type="project" value="TreeGrafter"/>
</dbReference>
<dbReference type="InterPro" id="IPR000160">
    <property type="entry name" value="GGDEF_dom"/>
</dbReference>
<evidence type="ECO:0000313" key="9">
    <source>
        <dbReference type="Proteomes" id="UP000285190"/>
    </source>
</evidence>
<dbReference type="PROSITE" id="PS50113">
    <property type="entry name" value="PAC"/>
    <property type="match status" value="1"/>
</dbReference>
<dbReference type="InterPro" id="IPR043128">
    <property type="entry name" value="Rev_trsase/Diguanyl_cyclase"/>
</dbReference>
<dbReference type="GO" id="GO:0052621">
    <property type="term" value="F:diguanylate cyclase activity"/>
    <property type="evidence" value="ECO:0007669"/>
    <property type="project" value="UniProtKB-EC"/>
</dbReference>
<evidence type="ECO:0000256" key="5">
    <source>
        <dbReference type="SAM" id="Phobius"/>
    </source>
</evidence>
<feature type="transmembrane region" description="Helical" evidence="5">
    <location>
        <begin position="152"/>
        <end position="171"/>
    </location>
</feature>
<dbReference type="PROSITE" id="PS50887">
    <property type="entry name" value="GGDEF"/>
    <property type="match status" value="1"/>
</dbReference>
<dbReference type="NCBIfam" id="TIGR00254">
    <property type="entry name" value="GGDEF"/>
    <property type="match status" value="1"/>
</dbReference>
<proteinExistence type="predicted"/>
<keyword evidence="5" id="KW-0812">Transmembrane</keyword>
<evidence type="ECO:0000256" key="4">
    <source>
        <dbReference type="SAM" id="MobiDB-lite"/>
    </source>
</evidence>
<sequence length="525" mass="57117">MKKLLQFGPILRMSIGIVSLILTLLLIFDALLHILPSERQQLAEVRRQVSTVLGGQINAKLAAGDAASVQSTVDQLAAITPDVRSIGVRKGNRLVIASRGHEDHWTSSWTGESTMTHVVVPVFTGKKRWGDIEVAFTDPGYNTLWGWLRQPSILVILLLSSFGLAGVYFYLRRALNYLDPSQAVPQRVRKAFDTLTEGVLILDGKGRIMLANAVFLQMNAGGQERIEGAPITGIGWLIAGLSRGAVAMRHPWDLVLRSNQTIQGKELTVTLPDGSARELRMNCSAINDGAGAARGCLVSFDDVTQLSDANARLQRTLNDLELSRDKIQEQNDELQKLANFDPLTGCLNRRAFFARAEPLFQKAVAGGGELICIMADIDFFKSFNDRYGHAVGDLVIQQVAGALGRSLRDADLLCRYGGEEFCIVVAGIDERIGREIAERTRARIDTECGPGVRSVEGLRITSSFGFAVLSHDRTCSSLSRLIELADEALYAAKKSGRNRVASVTGETLSYGEPPPQPLPAAAAAH</sequence>
<dbReference type="InterPro" id="IPR029787">
    <property type="entry name" value="Nucleotide_cyclase"/>
</dbReference>
<feature type="region of interest" description="Disordered" evidence="4">
    <location>
        <begin position="506"/>
        <end position="525"/>
    </location>
</feature>
<dbReference type="EC" id="2.7.7.65" evidence="1"/>
<dbReference type="GO" id="GO:0005886">
    <property type="term" value="C:plasma membrane"/>
    <property type="evidence" value="ECO:0007669"/>
    <property type="project" value="TreeGrafter"/>
</dbReference>
<dbReference type="PANTHER" id="PTHR45138">
    <property type="entry name" value="REGULATORY COMPONENTS OF SENSORY TRANSDUCTION SYSTEM"/>
    <property type="match status" value="1"/>
</dbReference>
<feature type="domain" description="PAC" evidence="6">
    <location>
        <begin position="263"/>
        <end position="315"/>
    </location>
</feature>
<organism evidence="8 9">
    <name type="scientific">Noviherbaspirillum cavernae</name>
    <dbReference type="NCBI Taxonomy" id="2320862"/>
    <lineage>
        <taxon>Bacteria</taxon>
        <taxon>Pseudomonadati</taxon>
        <taxon>Pseudomonadota</taxon>
        <taxon>Betaproteobacteria</taxon>
        <taxon>Burkholderiales</taxon>
        <taxon>Oxalobacteraceae</taxon>
        <taxon>Noviherbaspirillum</taxon>
    </lineage>
</organism>
<keyword evidence="3" id="KW-0175">Coiled coil</keyword>
<dbReference type="InterPro" id="IPR000014">
    <property type="entry name" value="PAS"/>
</dbReference>